<evidence type="ECO:0000313" key="2">
    <source>
        <dbReference type="EMBL" id="EJK68949.1"/>
    </source>
</evidence>
<sequence length="136" mass="14613">MAWPELGTLSVSEAGGFQASTLEGRPLRGATIKRGTIERGVTIVTIKRGHHRHHQEGSPSSPSPSRGASPSSHGHRQSQGMSGSSRARRQPREPLAVTKRGVTNHHLSWAPSPQLVKGGQTRSGCEKTRGISKWKS</sequence>
<evidence type="ECO:0000313" key="3">
    <source>
        <dbReference type="Proteomes" id="UP000266841"/>
    </source>
</evidence>
<keyword evidence="3" id="KW-1185">Reference proteome</keyword>
<comment type="caution">
    <text evidence="2">The sequence shown here is derived from an EMBL/GenBank/DDBJ whole genome shotgun (WGS) entry which is preliminary data.</text>
</comment>
<dbReference type="EMBL" id="AGNL01010658">
    <property type="protein sequence ID" value="EJK68949.1"/>
    <property type="molecule type" value="Genomic_DNA"/>
</dbReference>
<organism evidence="2 3">
    <name type="scientific">Thalassiosira oceanica</name>
    <name type="common">Marine diatom</name>
    <dbReference type="NCBI Taxonomy" id="159749"/>
    <lineage>
        <taxon>Eukaryota</taxon>
        <taxon>Sar</taxon>
        <taxon>Stramenopiles</taxon>
        <taxon>Ochrophyta</taxon>
        <taxon>Bacillariophyta</taxon>
        <taxon>Coscinodiscophyceae</taxon>
        <taxon>Thalassiosirophycidae</taxon>
        <taxon>Thalassiosirales</taxon>
        <taxon>Thalassiosiraceae</taxon>
        <taxon>Thalassiosira</taxon>
    </lineage>
</organism>
<proteinExistence type="predicted"/>
<name>K0SVF7_THAOC</name>
<dbReference type="AlphaFoldDB" id="K0SVF7"/>
<feature type="compositionally biased region" description="Low complexity" evidence="1">
    <location>
        <begin position="58"/>
        <end position="72"/>
    </location>
</feature>
<evidence type="ECO:0000256" key="1">
    <source>
        <dbReference type="SAM" id="MobiDB-lite"/>
    </source>
</evidence>
<reference evidence="2 3" key="1">
    <citation type="journal article" date="2012" name="Genome Biol.">
        <title>Genome and low-iron response of an oceanic diatom adapted to chronic iron limitation.</title>
        <authorList>
            <person name="Lommer M."/>
            <person name="Specht M."/>
            <person name="Roy A.S."/>
            <person name="Kraemer L."/>
            <person name="Andreson R."/>
            <person name="Gutowska M.A."/>
            <person name="Wolf J."/>
            <person name="Bergner S.V."/>
            <person name="Schilhabel M.B."/>
            <person name="Klostermeier U.C."/>
            <person name="Beiko R.G."/>
            <person name="Rosenstiel P."/>
            <person name="Hippler M."/>
            <person name="Laroche J."/>
        </authorList>
    </citation>
    <scope>NUCLEOTIDE SEQUENCE [LARGE SCALE GENOMIC DNA]</scope>
    <source>
        <strain evidence="2 3">CCMP1005</strain>
    </source>
</reference>
<gene>
    <name evidence="2" type="ORF">THAOC_09838</name>
</gene>
<protein>
    <submittedName>
        <fullName evidence="2">Uncharacterized protein</fullName>
    </submittedName>
</protein>
<feature type="region of interest" description="Disordered" evidence="1">
    <location>
        <begin position="45"/>
        <end position="136"/>
    </location>
</feature>
<dbReference type="Proteomes" id="UP000266841">
    <property type="component" value="Unassembled WGS sequence"/>
</dbReference>
<accession>K0SVF7</accession>